<comment type="caution">
    <text evidence="2">The sequence shown here is derived from an EMBL/GenBank/DDBJ whole genome shotgun (WGS) entry which is preliminary data.</text>
</comment>
<proteinExistence type="predicted"/>
<evidence type="ECO:0000313" key="2">
    <source>
        <dbReference type="EMBL" id="KAK3794383.1"/>
    </source>
</evidence>
<organism evidence="2 3">
    <name type="scientific">Elysia crispata</name>
    <name type="common">lettuce slug</name>
    <dbReference type="NCBI Taxonomy" id="231223"/>
    <lineage>
        <taxon>Eukaryota</taxon>
        <taxon>Metazoa</taxon>
        <taxon>Spiralia</taxon>
        <taxon>Lophotrochozoa</taxon>
        <taxon>Mollusca</taxon>
        <taxon>Gastropoda</taxon>
        <taxon>Heterobranchia</taxon>
        <taxon>Euthyneura</taxon>
        <taxon>Panpulmonata</taxon>
        <taxon>Sacoglossa</taxon>
        <taxon>Placobranchoidea</taxon>
        <taxon>Plakobranchidae</taxon>
        <taxon>Elysia</taxon>
    </lineage>
</organism>
<name>A0AAE1E681_9GAST</name>
<reference evidence="2" key="1">
    <citation type="journal article" date="2023" name="G3 (Bethesda)">
        <title>A reference genome for the long-term kleptoplast-retaining sea slug Elysia crispata morphotype clarki.</title>
        <authorList>
            <person name="Eastman K.E."/>
            <person name="Pendleton A.L."/>
            <person name="Shaikh M.A."/>
            <person name="Suttiyut T."/>
            <person name="Ogas R."/>
            <person name="Tomko P."/>
            <person name="Gavelis G."/>
            <person name="Widhalm J.R."/>
            <person name="Wisecaver J.H."/>
        </authorList>
    </citation>
    <scope>NUCLEOTIDE SEQUENCE</scope>
    <source>
        <strain evidence="2">ECLA1</strain>
    </source>
</reference>
<protein>
    <submittedName>
        <fullName evidence="2">Uncharacterized protein</fullName>
    </submittedName>
</protein>
<feature type="region of interest" description="Disordered" evidence="1">
    <location>
        <begin position="36"/>
        <end position="75"/>
    </location>
</feature>
<evidence type="ECO:0000313" key="3">
    <source>
        <dbReference type="Proteomes" id="UP001283361"/>
    </source>
</evidence>
<dbReference type="AlphaFoldDB" id="A0AAE1E681"/>
<evidence type="ECO:0000256" key="1">
    <source>
        <dbReference type="SAM" id="MobiDB-lite"/>
    </source>
</evidence>
<sequence length="75" mass="8532">MTVLKNRRLHRTRPTHLTTVVKELLKTLINKDATFDPDEDTVSLPYAPQGKVSMEEPHKNERTATANSLLPHLKS</sequence>
<feature type="compositionally biased region" description="Basic and acidic residues" evidence="1">
    <location>
        <begin position="53"/>
        <end position="62"/>
    </location>
</feature>
<keyword evidence="3" id="KW-1185">Reference proteome</keyword>
<accession>A0AAE1E681</accession>
<dbReference type="EMBL" id="JAWDGP010001129">
    <property type="protein sequence ID" value="KAK3794383.1"/>
    <property type="molecule type" value="Genomic_DNA"/>
</dbReference>
<gene>
    <name evidence="2" type="ORF">RRG08_061050</name>
</gene>
<dbReference type="Proteomes" id="UP001283361">
    <property type="component" value="Unassembled WGS sequence"/>
</dbReference>